<keyword evidence="4" id="KW-0238">DNA-binding</keyword>
<dbReference type="Gene3D" id="1.10.1740.10">
    <property type="match status" value="1"/>
</dbReference>
<dbReference type="Pfam" id="PF08281">
    <property type="entry name" value="Sigma70_r4_2"/>
    <property type="match status" value="1"/>
</dbReference>
<dbReference type="EMBL" id="CP121196">
    <property type="protein sequence ID" value="XBH19915.1"/>
    <property type="molecule type" value="Genomic_DNA"/>
</dbReference>
<name>A0AAU7DQJ1_9BACT</name>
<reference evidence="8" key="1">
    <citation type="submission" date="2023-03" db="EMBL/GenBank/DDBJ databases">
        <title>Edaphobacter sp.</title>
        <authorList>
            <person name="Huber K.J."/>
            <person name="Papendorf J."/>
            <person name="Pilke C."/>
            <person name="Bunk B."/>
            <person name="Sproeer C."/>
            <person name="Pester M."/>
        </authorList>
    </citation>
    <scope>NUCLEOTIDE SEQUENCE</scope>
    <source>
        <strain evidence="8">DSM 110680</strain>
    </source>
</reference>
<keyword evidence="2" id="KW-0805">Transcription regulation</keyword>
<dbReference type="RefSeq" id="WP_348265137.1">
    <property type="nucleotide sequence ID" value="NZ_CP121196.1"/>
</dbReference>
<dbReference type="PANTHER" id="PTHR43133:SF8">
    <property type="entry name" value="RNA POLYMERASE SIGMA FACTOR HI_1459-RELATED"/>
    <property type="match status" value="1"/>
</dbReference>
<keyword evidence="3" id="KW-0731">Sigma factor</keyword>
<gene>
    <name evidence="8" type="ORF">P8935_11485</name>
</gene>
<feature type="domain" description="RNA polymerase sigma-70 region 2" evidence="6">
    <location>
        <begin position="38"/>
        <end position="101"/>
    </location>
</feature>
<proteinExistence type="inferred from homology"/>
<dbReference type="Pfam" id="PF04542">
    <property type="entry name" value="Sigma70_r2"/>
    <property type="match status" value="1"/>
</dbReference>
<evidence type="ECO:0000259" key="6">
    <source>
        <dbReference type="Pfam" id="PF04542"/>
    </source>
</evidence>
<evidence type="ECO:0000256" key="5">
    <source>
        <dbReference type="ARBA" id="ARBA00023163"/>
    </source>
</evidence>
<dbReference type="InterPro" id="IPR013249">
    <property type="entry name" value="RNA_pol_sigma70_r4_t2"/>
</dbReference>
<feature type="domain" description="RNA polymerase sigma factor 70 region 4 type 2" evidence="7">
    <location>
        <begin position="150"/>
        <end position="202"/>
    </location>
</feature>
<dbReference type="GO" id="GO:0016987">
    <property type="term" value="F:sigma factor activity"/>
    <property type="evidence" value="ECO:0007669"/>
    <property type="project" value="UniProtKB-KW"/>
</dbReference>
<evidence type="ECO:0000256" key="2">
    <source>
        <dbReference type="ARBA" id="ARBA00023015"/>
    </source>
</evidence>
<dbReference type="SUPFAM" id="SSF88946">
    <property type="entry name" value="Sigma2 domain of RNA polymerase sigma factors"/>
    <property type="match status" value="1"/>
</dbReference>
<dbReference type="GO" id="GO:0006352">
    <property type="term" value="P:DNA-templated transcription initiation"/>
    <property type="evidence" value="ECO:0007669"/>
    <property type="project" value="InterPro"/>
</dbReference>
<dbReference type="InterPro" id="IPR014284">
    <property type="entry name" value="RNA_pol_sigma-70_dom"/>
</dbReference>
<dbReference type="InterPro" id="IPR036388">
    <property type="entry name" value="WH-like_DNA-bd_sf"/>
</dbReference>
<comment type="similarity">
    <text evidence="1">Belongs to the sigma-70 factor family. ECF subfamily.</text>
</comment>
<dbReference type="Gene3D" id="1.10.10.10">
    <property type="entry name" value="Winged helix-like DNA-binding domain superfamily/Winged helix DNA-binding domain"/>
    <property type="match status" value="1"/>
</dbReference>
<dbReference type="CDD" id="cd06171">
    <property type="entry name" value="Sigma70_r4"/>
    <property type="match status" value="1"/>
</dbReference>
<evidence type="ECO:0000256" key="4">
    <source>
        <dbReference type="ARBA" id="ARBA00023125"/>
    </source>
</evidence>
<protein>
    <submittedName>
        <fullName evidence="8">Sigma-70 family RNA polymerase sigma factor</fullName>
    </submittedName>
</protein>
<dbReference type="InterPro" id="IPR007627">
    <property type="entry name" value="RNA_pol_sigma70_r2"/>
</dbReference>
<evidence type="ECO:0000256" key="3">
    <source>
        <dbReference type="ARBA" id="ARBA00023082"/>
    </source>
</evidence>
<dbReference type="AlphaFoldDB" id="A0AAU7DQJ1"/>
<dbReference type="InterPro" id="IPR039425">
    <property type="entry name" value="RNA_pol_sigma-70-like"/>
</dbReference>
<evidence type="ECO:0000259" key="7">
    <source>
        <dbReference type="Pfam" id="PF08281"/>
    </source>
</evidence>
<dbReference type="GO" id="GO:0003677">
    <property type="term" value="F:DNA binding"/>
    <property type="evidence" value="ECO:0007669"/>
    <property type="project" value="UniProtKB-KW"/>
</dbReference>
<dbReference type="PANTHER" id="PTHR43133">
    <property type="entry name" value="RNA POLYMERASE ECF-TYPE SIGMA FACTO"/>
    <property type="match status" value="1"/>
</dbReference>
<evidence type="ECO:0000313" key="8">
    <source>
        <dbReference type="EMBL" id="XBH19915.1"/>
    </source>
</evidence>
<organism evidence="8">
    <name type="scientific">Telmatobacter sp. DSM 110680</name>
    <dbReference type="NCBI Taxonomy" id="3036704"/>
    <lineage>
        <taxon>Bacteria</taxon>
        <taxon>Pseudomonadati</taxon>
        <taxon>Acidobacteriota</taxon>
        <taxon>Terriglobia</taxon>
        <taxon>Terriglobales</taxon>
        <taxon>Acidobacteriaceae</taxon>
        <taxon>Telmatobacter</taxon>
    </lineage>
</organism>
<dbReference type="NCBIfam" id="TIGR02937">
    <property type="entry name" value="sigma70-ECF"/>
    <property type="match status" value="1"/>
</dbReference>
<dbReference type="SUPFAM" id="SSF88659">
    <property type="entry name" value="Sigma3 and sigma4 domains of RNA polymerase sigma factors"/>
    <property type="match status" value="1"/>
</dbReference>
<evidence type="ECO:0000256" key="1">
    <source>
        <dbReference type="ARBA" id="ARBA00010641"/>
    </source>
</evidence>
<sequence length="230" mass="25997">MQADLTMGNLASAIAIRSEEAALIAELQAGSDEAFAWLINHYHQPIFSLLARMVHDRADAADLTQEVFVKVFRGVRHFHGESSLRTWIYRIALHEASNQRRWWMRHKVQEVPIEQEMTSSDFGSSCKLKETLIDPAESPFEMAMHQQNREIVEAALSQVSEPFRTTLILRDIEGFVYEEVAEIQGVNLGTVKSRLVRGRALLRAILMESQPGRKKATPAGIEISLGEEAR</sequence>
<dbReference type="InterPro" id="IPR013324">
    <property type="entry name" value="RNA_pol_sigma_r3/r4-like"/>
</dbReference>
<keyword evidence="5" id="KW-0804">Transcription</keyword>
<accession>A0AAU7DQJ1</accession>
<dbReference type="InterPro" id="IPR013325">
    <property type="entry name" value="RNA_pol_sigma_r2"/>
</dbReference>